<comment type="caution">
    <text evidence="2">The sequence shown here is derived from an EMBL/GenBank/DDBJ whole genome shotgun (WGS) entry which is preliminary data.</text>
</comment>
<dbReference type="Gene3D" id="3.40.50.1820">
    <property type="entry name" value="alpha/beta hydrolase"/>
    <property type="match status" value="1"/>
</dbReference>
<dbReference type="SUPFAM" id="SSF53474">
    <property type="entry name" value="alpha/beta-Hydrolases"/>
    <property type="match status" value="1"/>
</dbReference>
<reference evidence="2 3" key="1">
    <citation type="journal article" date="2016" name="Front. Microbiol.">
        <title>Genomic Resource of Rice Seed Associated Bacteria.</title>
        <authorList>
            <person name="Midha S."/>
            <person name="Bansal K."/>
            <person name="Sharma S."/>
            <person name="Kumar N."/>
            <person name="Patil P.P."/>
            <person name="Chaudhry V."/>
            <person name="Patil P.B."/>
        </authorList>
    </citation>
    <scope>NUCLEOTIDE SEQUENCE [LARGE SCALE GENOMIC DNA]</scope>
    <source>
        <strain evidence="2 3">NS263</strain>
    </source>
</reference>
<dbReference type="InterPro" id="IPR029058">
    <property type="entry name" value="AB_hydrolase_fold"/>
</dbReference>
<dbReference type="PANTHER" id="PTHR43194">
    <property type="entry name" value="HYDROLASE ALPHA/BETA FOLD FAMILY"/>
    <property type="match status" value="1"/>
</dbReference>
<gene>
    <name evidence="2" type="ORF">NS263_06725</name>
</gene>
<dbReference type="RefSeq" id="WP_058728506.1">
    <property type="nucleotide sequence ID" value="NZ_LDRB01000027.1"/>
</dbReference>
<protein>
    <recommendedName>
        <fullName evidence="1">AB hydrolase-1 domain-containing protein</fullName>
    </recommendedName>
</protein>
<evidence type="ECO:0000259" key="1">
    <source>
        <dbReference type="Pfam" id="PF12697"/>
    </source>
</evidence>
<dbReference type="EMBL" id="LDRB01000027">
    <property type="protein sequence ID" value="KTR40741.1"/>
    <property type="molecule type" value="Genomic_DNA"/>
</dbReference>
<proteinExistence type="predicted"/>
<sequence length="283" mass="30111">MEHSIVTKHVASRDGTSIGYLRQGAGPGIVLVQGAMADVHAYRELALALSASFTVITAERRGRGMSPRPYTADHTIARDVEDLDAVMTATGATKLFGLSSGAVIALEAARTLSRVEQLAVYEPPFYRTGIDQDGIRRLGTEIERGQFGAALIDALVVAGTAPALIARAPRFVARALGRGVLAVQSRQRGPASSLRDLLPGVRYDFRAVAERDGHIQDHASIDCPVLLLSGTASPAFLRTAIRDLARIIPDARHVEFDGLGHDGPWNSGGPSQISAALRAFFTP</sequence>
<accession>A0ABR5S737</accession>
<dbReference type="Pfam" id="PF12697">
    <property type="entry name" value="Abhydrolase_6"/>
    <property type="match status" value="1"/>
</dbReference>
<dbReference type="PANTHER" id="PTHR43194:SF2">
    <property type="entry name" value="PEROXISOMAL MEMBRANE PROTEIN LPX1"/>
    <property type="match status" value="1"/>
</dbReference>
<name>A0ABR5S737_9MICO</name>
<keyword evidence="3" id="KW-1185">Reference proteome</keyword>
<organism evidence="2 3">
    <name type="scientific">Curtobacterium oceanosedimentum</name>
    <dbReference type="NCBI Taxonomy" id="465820"/>
    <lineage>
        <taxon>Bacteria</taxon>
        <taxon>Bacillati</taxon>
        <taxon>Actinomycetota</taxon>
        <taxon>Actinomycetes</taxon>
        <taxon>Micrococcales</taxon>
        <taxon>Microbacteriaceae</taxon>
        <taxon>Curtobacterium</taxon>
    </lineage>
</organism>
<dbReference type="Proteomes" id="UP000078335">
    <property type="component" value="Unassembled WGS sequence"/>
</dbReference>
<evidence type="ECO:0000313" key="2">
    <source>
        <dbReference type="EMBL" id="KTR40741.1"/>
    </source>
</evidence>
<dbReference type="InterPro" id="IPR050228">
    <property type="entry name" value="Carboxylesterase_BioH"/>
</dbReference>
<dbReference type="InterPro" id="IPR000073">
    <property type="entry name" value="AB_hydrolase_1"/>
</dbReference>
<evidence type="ECO:0000313" key="3">
    <source>
        <dbReference type="Proteomes" id="UP000078335"/>
    </source>
</evidence>
<feature type="domain" description="AB hydrolase-1" evidence="1">
    <location>
        <begin position="29"/>
        <end position="264"/>
    </location>
</feature>